<feature type="region of interest" description="Disordered" evidence="11">
    <location>
        <begin position="623"/>
        <end position="732"/>
    </location>
</feature>
<dbReference type="InterPro" id="IPR051700">
    <property type="entry name" value="STE20_Ser-Thr_kinase"/>
</dbReference>
<dbReference type="PANTHER" id="PTHR47096:SF1">
    <property type="entry name" value="MISSHAPEN LIKE KINASE 1"/>
    <property type="match status" value="1"/>
</dbReference>
<dbReference type="FunFam" id="1.10.510.10:FF:000003">
    <property type="entry name" value="TRAF2 and NCK-interacting protein kinase isoform 4"/>
    <property type="match status" value="1"/>
</dbReference>
<evidence type="ECO:0000256" key="2">
    <source>
        <dbReference type="ARBA" id="ARBA00012513"/>
    </source>
</evidence>
<sequence>MSANSLDDIDLNALRDPAGIFELIEVVGNGTYGQVYKGRHVKTAQLAAIKIMNINEDEEEEIKMEINMLKKYSHHRNIATYYGAFIKKLPSSTGKHDQLWLVMEFCGSGSVTDLVKSTKGASLKEDWIAYICREILRGLYHLHQNKVIHRDIKGQNVLLTDNGEVKLVDFGVSAQLDRTVGRRNTFIGTPYWMAPEVIACDENPNATYDSRSDLWSLGITALEMAEGHPPLVDMHPMRALFLIPRNSPPRLKRGKKWSKKFESFIETVLVKDYSQRPFTDQLLRHPFIKDQPPERQTRIAIKDHQDRHRRLNCKKDETEYEYSGSDDDENHGQNGKGVVLESELANGLQSPHDDTLRKGFQRLQENNKNMFEHSPGMQVRQRGGVSNQVSSHHHHAQKLPSQAYHRSGFGMQLNDLSHDNVKLRQQQVDPRLVLNNGHQMISQEHRRSQRPLSHHQSRGISPHHSSGIGPPQNHPAAPHLANLANYDRKRRTEKEAARLLAEQRRDRSAVACRELVHDPIRSPPHVARVTTSVAASNRKFSEPVLNGRPEDLDVLANELTRIGRHQQQQLNGSCSPPPPAPPPRDASIVNVGEDPSFSHDGTLLVSESAPVLYNREMFIEEGTLHGPNKPLPPTPTDQVSSAELTDNDGTLLITHKRNSSVELGRRNIHDPEHSARFSQMMKTASMPDQPSPEIVVGSRESSSSSDSAGSSSERSPVDARKGNTRNAASVSPTLNGTRCAVLPDLLPKTSSSDRVIASSAFVKDHTSSGVESQYVEEYPSAVGNQVKHAAPLAVRDREKSFVGYFGLGMGAGGTVNRPGRAQDTNQVQVNVNPNPVGAVSGVHNDGDAPEIRKYKKKFSGDILCAALWGVNLLIGTDSGLMLLDRSGQGKVYQLITRRRFDQMTVLEGQNILVTISGRKRRIRVYYLSWLKQKILRTEGVSGIEIEKKSGWVNVGELQGAVHFKIVRYERIKFLVVGLESSIEIYAWAPKPYHKFMAFKNFQQLTHLPLMVDLTVEENARLKVLYGSREGFHAIDLDSGSIDDIYIPANNETPVIPHCIVILPNSNGMQLLLCYNNEGVYVSTYGKATKNVFLQWGETPSSVAYISTGQIMGWGNKAIEIRSVDTGHLDGVFMHKKAQKLKFLCERNDKVFFSSAKGGGACQIYFMTLNKPGLSNW</sequence>
<feature type="binding site" evidence="10">
    <location>
        <position position="50"/>
    </location>
    <ligand>
        <name>ATP</name>
        <dbReference type="ChEBI" id="CHEBI:30616"/>
    </ligand>
</feature>
<feature type="compositionally biased region" description="Acidic residues" evidence="11">
    <location>
        <begin position="318"/>
        <end position="329"/>
    </location>
</feature>
<comment type="catalytic activity">
    <reaction evidence="9">
        <text>L-seryl-[protein] + ATP = O-phospho-L-seryl-[protein] + ADP + H(+)</text>
        <dbReference type="Rhea" id="RHEA:17989"/>
        <dbReference type="Rhea" id="RHEA-COMP:9863"/>
        <dbReference type="Rhea" id="RHEA-COMP:11604"/>
        <dbReference type="ChEBI" id="CHEBI:15378"/>
        <dbReference type="ChEBI" id="CHEBI:29999"/>
        <dbReference type="ChEBI" id="CHEBI:30616"/>
        <dbReference type="ChEBI" id="CHEBI:83421"/>
        <dbReference type="ChEBI" id="CHEBI:456216"/>
        <dbReference type="EC" id="2.7.11.1"/>
    </reaction>
</comment>
<keyword evidence="5 10" id="KW-0547">Nucleotide-binding</keyword>
<evidence type="ECO:0000256" key="5">
    <source>
        <dbReference type="ARBA" id="ARBA00022741"/>
    </source>
</evidence>
<dbReference type="STRING" id="451379.A0A0N5A9A0"/>
<evidence type="ECO:0000259" key="12">
    <source>
        <dbReference type="PROSITE" id="PS50011"/>
    </source>
</evidence>
<evidence type="ECO:0000256" key="7">
    <source>
        <dbReference type="ARBA" id="ARBA00022840"/>
    </source>
</evidence>
<organism evidence="14 15">
    <name type="scientific">Syphacia muris</name>
    <dbReference type="NCBI Taxonomy" id="451379"/>
    <lineage>
        <taxon>Eukaryota</taxon>
        <taxon>Metazoa</taxon>
        <taxon>Ecdysozoa</taxon>
        <taxon>Nematoda</taxon>
        <taxon>Chromadorea</taxon>
        <taxon>Rhabditida</taxon>
        <taxon>Spirurina</taxon>
        <taxon>Oxyuridomorpha</taxon>
        <taxon>Oxyuroidea</taxon>
        <taxon>Oxyuridae</taxon>
        <taxon>Syphacia</taxon>
    </lineage>
</organism>
<feature type="compositionally biased region" description="Pro residues" evidence="11">
    <location>
        <begin position="575"/>
        <end position="584"/>
    </location>
</feature>
<dbReference type="SUPFAM" id="SSF56112">
    <property type="entry name" value="Protein kinase-like (PK-like)"/>
    <property type="match status" value="1"/>
</dbReference>
<dbReference type="Proteomes" id="UP000046393">
    <property type="component" value="Unplaced"/>
</dbReference>
<evidence type="ECO:0000256" key="6">
    <source>
        <dbReference type="ARBA" id="ARBA00022777"/>
    </source>
</evidence>
<keyword evidence="4" id="KW-0808">Transferase</keyword>
<evidence type="ECO:0000313" key="15">
    <source>
        <dbReference type="WBParaSite" id="SMUV_0000067001-mRNA-1"/>
    </source>
</evidence>
<evidence type="ECO:0000256" key="11">
    <source>
        <dbReference type="SAM" id="MobiDB-lite"/>
    </source>
</evidence>
<evidence type="ECO:0000256" key="8">
    <source>
        <dbReference type="ARBA" id="ARBA00047899"/>
    </source>
</evidence>
<feature type="region of interest" description="Disordered" evidence="11">
    <location>
        <begin position="441"/>
        <end position="479"/>
    </location>
</feature>
<dbReference type="SMART" id="SM00220">
    <property type="entry name" value="S_TKc"/>
    <property type="match status" value="1"/>
</dbReference>
<comment type="catalytic activity">
    <reaction evidence="8">
        <text>L-threonyl-[protein] + ATP = O-phospho-L-threonyl-[protein] + ADP + H(+)</text>
        <dbReference type="Rhea" id="RHEA:46608"/>
        <dbReference type="Rhea" id="RHEA-COMP:11060"/>
        <dbReference type="Rhea" id="RHEA-COMP:11605"/>
        <dbReference type="ChEBI" id="CHEBI:15378"/>
        <dbReference type="ChEBI" id="CHEBI:30013"/>
        <dbReference type="ChEBI" id="CHEBI:30616"/>
        <dbReference type="ChEBI" id="CHEBI:61977"/>
        <dbReference type="ChEBI" id="CHEBI:456216"/>
        <dbReference type="EC" id="2.7.11.1"/>
    </reaction>
</comment>
<feature type="region of interest" description="Disordered" evidence="11">
    <location>
        <begin position="288"/>
        <end position="335"/>
    </location>
</feature>
<dbReference type="Gene3D" id="1.10.510.10">
    <property type="entry name" value="Transferase(Phosphotransferase) domain 1"/>
    <property type="match status" value="1"/>
</dbReference>
<feature type="compositionally biased region" description="Low complexity" evidence="11">
    <location>
        <begin position="697"/>
        <end position="714"/>
    </location>
</feature>
<keyword evidence="3" id="KW-0723">Serine/threonine-protein kinase</keyword>
<dbReference type="InterPro" id="IPR017441">
    <property type="entry name" value="Protein_kinase_ATP_BS"/>
</dbReference>
<dbReference type="GO" id="GO:0004674">
    <property type="term" value="F:protein serine/threonine kinase activity"/>
    <property type="evidence" value="ECO:0007669"/>
    <property type="project" value="UniProtKB-KW"/>
</dbReference>
<dbReference type="FunFam" id="3.30.200.20:FF:000006">
    <property type="entry name" value="TRAF2 and NCK-interacting protein kinase isoform 4"/>
    <property type="match status" value="1"/>
</dbReference>
<dbReference type="PROSITE" id="PS00107">
    <property type="entry name" value="PROTEIN_KINASE_ATP"/>
    <property type="match status" value="1"/>
</dbReference>
<feature type="compositionally biased region" description="Polar residues" evidence="11">
    <location>
        <begin position="636"/>
        <end position="648"/>
    </location>
</feature>
<dbReference type="Gene3D" id="3.30.200.20">
    <property type="entry name" value="Phosphorylase Kinase, domain 1"/>
    <property type="match status" value="1"/>
</dbReference>
<dbReference type="PROSITE" id="PS50011">
    <property type="entry name" value="PROTEIN_KINASE_DOM"/>
    <property type="match status" value="1"/>
</dbReference>
<feature type="region of interest" description="Disordered" evidence="11">
    <location>
        <begin position="566"/>
        <end position="588"/>
    </location>
</feature>
<feature type="compositionally biased region" description="Polar residues" evidence="11">
    <location>
        <begin position="676"/>
        <end position="688"/>
    </location>
</feature>
<dbReference type="WBParaSite" id="SMUV_0000067001-mRNA-1">
    <property type="protein sequence ID" value="SMUV_0000067001-mRNA-1"/>
    <property type="gene ID" value="SMUV_0000067001"/>
</dbReference>
<dbReference type="Pfam" id="PF00069">
    <property type="entry name" value="Pkinase"/>
    <property type="match status" value="1"/>
</dbReference>
<keyword evidence="6" id="KW-0418">Kinase</keyword>
<dbReference type="CDD" id="cd06608">
    <property type="entry name" value="STKc_myosinIII_N_like"/>
    <property type="match status" value="1"/>
</dbReference>
<proteinExistence type="inferred from homology"/>
<feature type="domain" description="Protein kinase" evidence="12">
    <location>
        <begin position="21"/>
        <end position="288"/>
    </location>
</feature>
<evidence type="ECO:0000256" key="3">
    <source>
        <dbReference type="ARBA" id="ARBA00022527"/>
    </source>
</evidence>
<dbReference type="GO" id="GO:0005829">
    <property type="term" value="C:cytosol"/>
    <property type="evidence" value="ECO:0007669"/>
    <property type="project" value="TreeGrafter"/>
</dbReference>
<dbReference type="InterPro" id="IPR008271">
    <property type="entry name" value="Ser/Thr_kinase_AS"/>
</dbReference>
<dbReference type="Pfam" id="PF00780">
    <property type="entry name" value="CNH"/>
    <property type="match status" value="1"/>
</dbReference>
<dbReference type="AlphaFoldDB" id="A0A0N5A9A0"/>
<feature type="compositionally biased region" description="Basic and acidic residues" evidence="11">
    <location>
        <begin position="663"/>
        <end position="675"/>
    </location>
</feature>
<evidence type="ECO:0000313" key="14">
    <source>
        <dbReference type="Proteomes" id="UP000046393"/>
    </source>
</evidence>
<feature type="domain" description="CNH" evidence="13">
    <location>
        <begin position="859"/>
        <end position="1150"/>
    </location>
</feature>
<keyword evidence="7 10" id="KW-0067">ATP-binding</keyword>
<evidence type="ECO:0000259" key="13">
    <source>
        <dbReference type="PROSITE" id="PS50219"/>
    </source>
</evidence>
<keyword evidence="14" id="KW-1185">Reference proteome</keyword>
<feature type="compositionally biased region" description="Basic and acidic residues" evidence="11">
    <location>
        <begin position="288"/>
        <end position="306"/>
    </location>
</feature>
<comment type="similarity">
    <text evidence="1">Belongs to the protein kinase superfamily. STE Ser/Thr protein kinase family. STE20 subfamily.</text>
</comment>
<protein>
    <recommendedName>
        <fullName evidence="2">non-specific serine/threonine protein kinase</fullName>
        <ecNumber evidence="2">2.7.11.1</ecNumber>
    </recommendedName>
</protein>
<dbReference type="InterPro" id="IPR000719">
    <property type="entry name" value="Prot_kinase_dom"/>
</dbReference>
<dbReference type="SMART" id="SM00036">
    <property type="entry name" value="CNH"/>
    <property type="match status" value="1"/>
</dbReference>
<evidence type="ECO:0000256" key="9">
    <source>
        <dbReference type="ARBA" id="ARBA00048679"/>
    </source>
</evidence>
<dbReference type="PROSITE" id="PS00108">
    <property type="entry name" value="PROTEIN_KINASE_ST"/>
    <property type="match status" value="1"/>
</dbReference>
<dbReference type="PANTHER" id="PTHR47096">
    <property type="entry name" value="MISSHAPEN LIKE KINASE 1"/>
    <property type="match status" value="1"/>
</dbReference>
<dbReference type="PROSITE" id="PS50219">
    <property type="entry name" value="CNH"/>
    <property type="match status" value="1"/>
</dbReference>
<reference evidence="15" key="1">
    <citation type="submission" date="2017-02" db="UniProtKB">
        <authorList>
            <consortium name="WormBaseParasite"/>
        </authorList>
    </citation>
    <scope>IDENTIFICATION</scope>
</reference>
<evidence type="ECO:0000256" key="10">
    <source>
        <dbReference type="PROSITE-ProRule" id="PRU10141"/>
    </source>
</evidence>
<evidence type="ECO:0000256" key="1">
    <source>
        <dbReference type="ARBA" id="ARBA00008874"/>
    </source>
</evidence>
<dbReference type="GO" id="GO:0005524">
    <property type="term" value="F:ATP binding"/>
    <property type="evidence" value="ECO:0007669"/>
    <property type="project" value="UniProtKB-UniRule"/>
</dbReference>
<evidence type="ECO:0000256" key="4">
    <source>
        <dbReference type="ARBA" id="ARBA00022679"/>
    </source>
</evidence>
<dbReference type="EC" id="2.7.11.1" evidence="2"/>
<dbReference type="InterPro" id="IPR011009">
    <property type="entry name" value="Kinase-like_dom_sf"/>
</dbReference>
<accession>A0A0N5A9A0</accession>
<dbReference type="InterPro" id="IPR001180">
    <property type="entry name" value="CNH_dom"/>
</dbReference>
<feature type="compositionally biased region" description="Basic residues" evidence="11">
    <location>
        <begin position="447"/>
        <end position="457"/>
    </location>
</feature>
<name>A0A0N5A9A0_9BILA</name>